<dbReference type="InterPro" id="IPR050566">
    <property type="entry name" value="Deoxyribonucleoside_kinase"/>
</dbReference>
<dbReference type="PANTHER" id="PTHR10513">
    <property type="entry name" value="DEOXYNUCLEOSIDE KINASE"/>
    <property type="match status" value="1"/>
</dbReference>
<name>A0A6C0CWB2_9ZZZZ</name>
<dbReference type="GO" id="GO:0005737">
    <property type="term" value="C:cytoplasm"/>
    <property type="evidence" value="ECO:0007669"/>
    <property type="project" value="TreeGrafter"/>
</dbReference>
<evidence type="ECO:0000313" key="2">
    <source>
        <dbReference type="EMBL" id="QHT08513.1"/>
    </source>
</evidence>
<accession>A0A6C0CWB2</accession>
<dbReference type="EMBL" id="MN739497">
    <property type="protein sequence ID" value="QHT08513.1"/>
    <property type="molecule type" value="Genomic_DNA"/>
</dbReference>
<organism evidence="2">
    <name type="scientific">viral metagenome</name>
    <dbReference type="NCBI Taxonomy" id="1070528"/>
    <lineage>
        <taxon>unclassified sequences</taxon>
        <taxon>metagenomes</taxon>
        <taxon>organismal metagenomes</taxon>
    </lineage>
</organism>
<dbReference type="PIRSF" id="PIRSF000705">
    <property type="entry name" value="DNK"/>
    <property type="match status" value="1"/>
</dbReference>
<sequence length="224" mass="26423">MNKEVKIITIEGNIGSGKSTLLENLKNELIINNQKIIFMKEPVDEWEDIKDSNGNTMLQKFYENQEKYSFPFQMMAYISRLKLLKETVEKNPNAIIISERSLYTDKYVFAKMLYETNKIEDVNYQIYCKWFDAFVKDYPITGTIYVKTDPNICHDRIAKRSRLGESSIPLDYLVSCDKYHNDMLDVEKQIMSKNQLVLDGNVDIFYRKNTLNDWIKCIKEFIGK</sequence>
<dbReference type="GO" id="GO:0019136">
    <property type="term" value="F:deoxynucleoside kinase activity"/>
    <property type="evidence" value="ECO:0007669"/>
    <property type="project" value="InterPro"/>
</dbReference>
<reference evidence="2" key="1">
    <citation type="journal article" date="2020" name="Nature">
        <title>Giant virus diversity and host interactions through global metagenomics.</title>
        <authorList>
            <person name="Schulz F."/>
            <person name="Roux S."/>
            <person name="Paez-Espino D."/>
            <person name="Jungbluth S."/>
            <person name="Walsh D.A."/>
            <person name="Denef V.J."/>
            <person name="McMahon K.D."/>
            <person name="Konstantinidis K.T."/>
            <person name="Eloe-Fadrosh E.A."/>
            <person name="Kyrpides N.C."/>
            <person name="Woyke T."/>
        </authorList>
    </citation>
    <scope>NUCLEOTIDE SEQUENCE</scope>
    <source>
        <strain evidence="2">GVMAG-M-3300022752-66</strain>
    </source>
</reference>
<feature type="domain" description="Deoxynucleoside kinase" evidence="1">
    <location>
        <begin position="8"/>
        <end position="222"/>
    </location>
</feature>
<dbReference type="InterPro" id="IPR002624">
    <property type="entry name" value="DCK/DGK"/>
</dbReference>
<dbReference type="InterPro" id="IPR031314">
    <property type="entry name" value="DNK_dom"/>
</dbReference>
<dbReference type="GO" id="GO:0005524">
    <property type="term" value="F:ATP binding"/>
    <property type="evidence" value="ECO:0007669"/>
    <property type="project" value="InterPro"/>
</dbReference>
<proteinExistence type="predicted"/>
<dbReference type="Gene3D" id="3.40.50.300">
    <property type="entry name" value="P-loop containing nucleotide triphosphate hydrolases"/>
    <property type="match status" value="1"/>
</dbReference>
<dbReference type="PANTHER" id="PTHR10513:SF35">
    <property type="entry name" value="DEOXYADENOSINE KINASE"/>
    <property type="match status" value="1"/>
</dbReference>
<dbReference type="AlphaFoldDB" id="A0A6C0CWB2"/>
<dbReference type="Pfam" id="PF01712">
    <property type="entry name" value="dNK"/>
    <property type="match status" value="1"/>
</dbReference>
<dbReference type="InterPro" id="IPR027417">
    <property type="entry name" value="P-loop_NTPase"/>
</dbReference>
<dbReference type="SUPFAM" id="SSF52540">
    <property type="entry name" value="P-loop containing nucleoside triphosphate hydrolases"/>
    <property type="match status" value="1"/>
</dbReference>
<protein>
    <recommendedName>
        <fullName evidence="1">Deoxynucleoside kinase domain-containing protein</fullName>
    </recommendedName>
</protein>
<evidence type="ECO:0000259" key="1">
    <source>
        <dbReference type="Pfam" id="PF01712"/>
    </source>
</evidence>
<dbReference type="CDD" id="cd01673">
    <property type="entry name" value="dNK"/>
    <property type="match status" value="1"/>
</dbReference>